<proteinExistence type="predicted"/>
<dbReference type="Proteomes" id="UP000198656">
    <property type="component" value="Unassembled WGS sequence"/>
</dbReference>
<dbReference type="InterPro" id="IPR050662">
    <property type="entry name" value="Sec-metab_biosynth-thioest"/>
</dbReference>
<name>A0A1G8ILF2_9FIRM</name>
<organism evidence="2 3">
    <name type="scientific">Desulfosporosinus hippei DSM 8344</name>
    <dbReference type="NCBI Taxonomy" id="1121419"/>
    <lineage>
        <taxon>Bacteria</taxon>
        <taxon>Bacillati</taxon>
        <taxon>Bacillota</taxon>
        <taxon>Clostridia</taxon>
        <taxon>Eubacteriales</taxon>
        <taxon>Desulfitobacteriaceae</taxon>
        <taxon>Desulfosporosinus</taxon>
    </lineage>
</organism>
<dbReference type="RefSeq" id="WP_092335289.1">
    <property type="nucleotide sequence ID" value="NZ_FNCP01000029.1"/>
</dbReference>
<protein>
    <submittedName>
        <fullName evidence="2">Glyoxylase, beta-lactamase superfamily II</fullName>
    </submittedName>
</protein>
<dbReference type="InterPro" id="IPR001279">
    <property type="entry name" value="Metallo-B-lactamas"/>
</dbReference>
<feature type="domain" description="Metallo-beta-lactamase" evidence="1">
    <location>
        <begin position="24"/>
        <end position="234"/>
    </location>
</feature>
<dbReference type="SUPFAM" id="SSF56281">
    <property type="entry name" value="Metallo-hydrolase/oxidoreductase"/>
    <property type="match status" value="1"/>
</dbReference>
<dbReference type="EMBL" id="FNCP01000029">
    <property type="protein sequence ID" value="SDI19789.1"/>
    <property type="molecule type" value="Genomic_DNA"/>
</dbReference>
<dbReference type="STRING" id="1121419.SAMN05443529_12920"/>
<reference evidence="3" key="1">
    <citation type="submission" date="2016-10" db="EMBL/GenBank/DDBJ databases">
        <authorList>
            <person name="Varghese N."/>
            <person name="Submissions S."/>
        </authorList>
    </citation>
    <scope>NUCLEOTIDE SEQUENCE [LARGE SCALE GENOMIC DNA]</scope>
    <source>
        <strain evidence="3">DSM 8344</strain>
    </source>
</reference>
<dbReference type="PANTHER" id="PTHR23131">
    <property type="entry name" value="ENDORIBONUCLEASE LACTB2"/>
    <property type="match status" value="1"/>
</dbReference>
<dbReference type="InterPro" id="IPR036866">
    <property type="entry name" value="RibonucZ/Hydroxyglut_hydro"/>
</dbReference>
<evidence type="ECO:0000259" key="1">
    <source>
        <dbReference type="SMART" id="SM00849"/>
    </source>
</evidence>
<dbReference type="Gene3D" id="3.60.15.10">
    <property type="entry name" value="Ribonuclease Z/Hydroxyacylglutathione hydrolase-like"/>
    <property type="match status" value="1"/>
</dbReference>
<sequence length="300" mass="33145">MIDIKEVADNVFMLRIPVPINVDAVNLYLFAGEIPTLLDAGTNTPEVLEAVHAGMKKVGIKKLEQVLISHWHVDHAGAANSLAQEGARVFAGSRDYQEWTSFVQGEAFTRLNEWATREWGVPENVLPGMLKISKRLQTFTALPEQVNLLEPYQIIQAGDSLLQVIPTPGHTAGHLSFYAAKDSVLFSGDMLLPDEIPYPGIWEQEGIVVSGMPSYLESLNRIENLPSRGYLPGHGLPSDNLKARCQEIRGKLNKQMLRHSPAESVYASASSLGGEAIHPGLLFIQLHYVYGWEQLKKKVG</sequence>
<evidence type="ECO:0000313" key="2">
    <source>
        <dbReference type="EMBL" id="SDI19789.1"/>
    </source>
</evidence>
<gene>
    <name evidence="2" type="ORF">SAMN05443529_12920</name>
</gene>
<dbReference type="SMART" id="SM00849">
    <property type="entry name" value="Lactamase_B"/>
    <property type="match status" value="1"/>
</dbReference>
<keyword evidence="3" id="KW-1185">Reference proteome</keyword>
<evidence type="ECO:0000313" key="3">
    <source>
        <dbReference type="Proteomes" id="UP000198656"/>
    </source>
</evidence>
<accession>A0A1G8ILF2</accession>
<dbReference type="AlphaFoldDB" id="A0A1G8ILF2"/>
<dbReference type="OrthoDB" id="9761531at2"/>
<dbReference type="Pfam" id="PF00753">
    <property type="entry name" value="Lactamase_B"/>
    <property type="match status" value="1"/>
</dbReference>